<dbReference type="Gene3D" id="2.60.40.10">
    <property type="entry name" value="Immunoglobulins"/>
    <property type="match status" value="1"/>
</dbReference>
<reference evidence="2 3" key="1">
    <citation type="submission" date="2018-04" db="EMBL/GenBank/DDBJ databases">
        <title>Genomic Encyclopedia of Archaeal and Bacterial Type Strains, Phase II (KMG-II): from individual species to whole genera.</title>
        <authorList>
            <person name="Goeker M."/>
        </authorList>
    </citation>
    <scope>NUCLEOTIDE SEQUENCE [LARGE SCALE GENOMIC DNA]</scope>
    <source>
        <strain evidence="2 3">DSM 25731</strain>
    </source>
</reference>
<keyword evidence="1" id="KW-0732">Signal</keyword>
<dbReference type="Proteomes" id="UP000244090">
    <property type="component" value="Unassembled WGS sequence"/>
</dbReference>
<feature type="signal peptide" evidence="1">
    <location>
        <begin position="1"/>
        <end position="19"/>
    </location>
</feature>
<protein>
    <submittedName>
        <fullName evidence="2">PKD domain-containing protein</fullName>
    </submittedName>
</protein>
<evidence type="ECO:0000256" key="1">
    <source>
        <dbReference type="SAM" id="SignalP"/>
    </source>
</evidence>
<dbReference type="OrthoDB" id="9765926at2"/>
<evidence type="ECO:0000313" key="2">
    <source>
        <dbReference type="EMBL" id="PTX55206.1"/>
    </source>
</evidence>
<accession>A0A2T6BGM6</accession>
<dbReference type="NCBIfam" id="NF038133">
    <property type="entry name" value="choice_anch_L"/>
    <property type="match status" value="1"/>
</dbReference>
<organism evidence="2 3">
    <name type="scientific">Kordia periserrulae</name>
    <dbReference type="NCBI Taxonomy" id="701523"/>
    <lineage>
        <taxon>Bacteria</taxon>
        <taxon>Pseudomonadati</taxon>
        <taxon>Bacteroidota</taxon>
        <taxon>Flavobacteriia</taxon>
        <taxon>Flavobacteriales</taxon>
        <taxon>Flavobacteriaceae</taxon>
        <taxon>Kordia</taxon>
    </lineage>
</organism>
<dbReference type="InterPro" id="IPR013783">
    <property type="entry name" value="Ig-like_fold"/>
</dbReference>
<gene>
    <name evidence="2" type="ORF">C8N46_1221</name>
</gene>
<feature type="chain" id="PRO_5015611682" evidence="1">
    <location>
        <begin position="20"/>
        <end position="695"/>
    </location>
</feature>
<sequence>MRAKILLVLLFIIGHQAYSQTITVDDTRTPEDLIINVLFQDVCGNEPDNIRVTNHSGADNLPGEQNGANLSFESYGYFFTGTADFPFAEGIILSSSSVTAIADNGGGNLSFGGGGWNGDNDLALLAGGGNTFNATEIEFQFVPLSDRISFRYILASEEYTTAASYPCSFADTFAFILSGPGIPNTNLYDHDANPATPELNLDLGGRNIALLPDSNIPASITNIHTFTCGTGLGEFAFPEYYDDGGSNNGSTEFDGQTRNLTAESTVIPGETYTIRLVISDYSDSSFDSAVFLEGGSFDIGSLDLGMDRLVTTGNPICEGESITLDAQSALDTATYTWFRDSVELVGETNPTLTVTQPGTYSVTVSVSTNCSTDDSIVIEYAPVPVANQPNNLLECAPIGDTMADFDLTLVNNDVLLTQDPSLFNISYHNTFDDADMDMNPLPVPYSGMNGETIHVRIEDISGACYATTSFQLELFDLAVANPVADIVLCDDDSNDGVADFTLTDYDVQALGTQNPADYTVSYHPTLNDAINDTNALNPAYTATVGTQTIFVRVENNTDDSCNDTTQFDIRLNVQPIANAASDMVFCDTDSNGTEDFDFSTQEAAILGGQNPADFNITFHNSQPDAENDVMPLTSPYTSSGGETIYVRIDSTEPGNDCFAVTDFDLIVNELPVAVLPATIEECDDDGDGFADFTLT</sequence>
<evidence type="ECO:0000313" key="3">
    <source>
        <dbReference type="Proteomes" id="UP000244090"/>
    </source>
</evidence>
<dbReference type="EMBL" id="QBKT01000022">
    <property type="protein sequence ID" value="PTX55206.1"/>
    <property type="molecule type" value="Genomic_DNA"/>
</dbReference>
<proteinExistence type="predicted"/>
<comment type="caution">
    <text evidence="2">The sequence shown here is derived from an EMBL/GenBank/DDBJ whole genome shotgun (WGS) entry which is preliminary data.</text>
</comment>
<keyword evidence="3" id="KW-1185">Reference proteome</keyword>
<dbReference type="RefSeq" id="WP_146169915.1">
    <property type="nucleotide sequence ID" value="NZ_QBKT01000022.1"/>
</dbReference>
<dbReference type="AlphaFoldDB" id="A0A2T6BGM6"/>
<feature type="non-terminal residue" evidence="2">
    <location>
        <position position="695"/>
    </location>
</feature>
<dbReference type="CDD" id="cd00146">
    <property type="entry name" value="PKD"/>
    <property type="match status" value="1"/>
</dbReference>
<dbReference type="SUPFAM" id="SSF49299">
    <property type="entry name" value="PKD domain"/>
    <property type="match status" value="1"/>
</dbReference>
<dbReference type="InterPro" id="IPR035986">
    <property type="entry name" value="PKD_dom_sf"/>
</dbReference>
<dbReference type="InterPro" id="IPR049804">
    <property type="entry name" value="Choice_anch_L"/>
</dbReference>
<name>A0A2T6BGM6_9FLAO</name>